<protein>
    <submittedName>
        <fullName evidence="1">Uncharacterized protein</fullName>
    </submittedName>
</protein>
<dbReference type="AlphaFoldDB" id="A0A0F8WVJ5"/>
<proteinExistence type="predicted"/>
<dbReference type="EMBL" id="LAZR01062837">
    <property type="protein sequence ID" value="KKK60703.1"/>
    <property type="molecule type" value="Genomic_DNA"/>
</dbReference>
<evidence type="ECO:0000313" key="1">
    <source>
        <dbReference type="EMBL" id="KKK60703.1"/>
    </source>
</evidence>
<sequence length="131" mass="14516">MTTANEAMTDNEHILKWWSEKGQETLKVEWASRFLRSAHLRFISDAGPAYEWVVDVGEGVSWDCISRHQAACLIRDALVVSLALWGLWTTPAYDGDQLAGYDLHGADGFMAHCDTEGAALTAGWDVVVEMT</sequence>
<accession>A0A0F8WVJ5</accession>
<gene>
    <name evidence="1" type="ORF">LCGC14_3021690</name>
</gene>
<organism evidence="1">
    <name type="scientific">marine sediment metagenome</name>
    <dbReference type="NCBI Taxonomy" id="412755"/>
    <lineage>
        <taxon>unclassified sequences</taxon>
        <taxon>metagenomes</taxon>
        <taxon>ecological metagenomes</taxon>
    </lineage>
</organism>
<name>A0A0F8WVJ5_9ZZZZ</name>
<comment type="caution">
    <text evidence="1">The sequence shown here is derived from an EMBL/GenBank/DDBJ whole genome shotgun (WGS) entry which is preliminary data.</text>
</comment>
<reference evidence="1" key="1">
    <citation type="journal article" date="2015" name="Nature">
        <title>Complex archaea that bridge the gap between prokaryotes and eukaryotes.</title>
        <authorList>
            <person name="Spang A."/>
            <person name="Saw J.H."/>
            <person name="Jorgensen S.L."/>
            <person name="Zaremba-Niedzwiedzka K."/>
            <person name="Martijn J."/>
            <person name="Lind A.E."/>
            <person name="van Eijk R."/>
            <person name="Schleper C."/>
            <person name="Guy L."/>
            <person name="Ettema T.J."/>
        </authorList>
    </citation>
    <scope>NUCLEOTIDE SEQUENCE</scope>
</reference>